<evidence type="ECO:0000259" key="4">
    <source>
        <dbReference type="PROSITE" id="PS51898"/>
    </source>
</evidence>
<evidence type="ECO:0000256" key="2">
    <source>
        <dbReference type="ARBA" id="ARBA00023172"/>
    </source>
</evidence>
<keyword evidence="2" id="KW-0233">DNA recombination</keyword>
<proteinExistence type="predicted"/>
<evidence type="ECO:0000313" key="7">
    <source>
        <dbReference type="Proteomes" id="UP000001946"/>
    </source>
</evidence>
<dbReference type="Gene3D" id="1.10.150.130">
    <property type="match status" value="1"/>
</dbReference>
<name>Q24SA4_DESHY</name>
<dbReference type="EMBL" id="AP008230">
    <property type="protein sequence ID" value="BAE85088.1"/>
    <property type="molecule type" value="Genomic_DNA"/>
</dbReference>
<gene>
    <name evidence="6" type="ordered locus">DSY3299</name>
</gene>
<dbReference type="PROSITE" id="PS51898">
    <property type="entry name" value="TYR_RECOMBINASE"/>
    <property type="match status" value="1"/>
</dbReference>
<organism evidence="6 7">
    <name type="scientific">Desulfitobacterium hafniense (strain Y51)</name>
    <dbReference type="NCBI Taxonomy" id="138119"/>
    <lineage>
        <taxon>Bacteria</taxon>
        <taxon>Bacillati</taxon>
        <taxon>Bacillota</taxon>
        <taxon>Clostridia</taxon>
        <taxon>Eubacteriales</taxon>
        <taxon>Desulfitobacteriaceae</taxon>
        <taxon>Desulfitobacterium</taxon>
    </lineage>
</organism>
<dbReference type="Gene3D" id="1.10.443.10">
    <property type="entry name" value="Intergrase catalytic core"/>
    <property type="match status" value="1"/>
</dbReference>
<dbReference type="GO" id="GO:0015074">
    <property type="term" value="P:DNA integration"/>
    <property type="evidence" value="ECO:0007669"/>
    <property type="project" value="InterPro"/>
</dbReference>
<keyword evidence="7" id="KW-1185">Reference proteome</keyword>
<reference evidence="6 7" key="1">
    <citation type="journal article" date="2006" name="J. Bacteriol.">
        <title>Complete genome sequence of the dehalorespiring bacterium Desulfitobacterium hafniense Y51 and comparison with Dehalococcoides ethenogenes 195.</title>
        <authorList>
            <person name="Nonaka H."/>
            <person name="Keresztes G."/>
            <person name="Shinoda Y."/>
            <person name="Ikenaga Y."/>
            <person name="Abe M."/>
            <person name="Naito K."/>
            <person name="Inatomi K."/>
            <person name="Furukawa K."/>
            <person name="Inui M."/>
            <person name="Yukawa H."/>
        </authorList>
    </citation>
    <scope>NUCLEOTIDE SEQUENCE [LARGE SCALE GENOMIC DNA]</scope>
    <source>
        <strain evidence="6 7">Y51</strain>
    </source>
</reference>
<evidence type="ECO:0000256" key="1">
    <source>
        <dbReference type="ARBA" id="ARBA00023125"/>
    </source>
</evidence>
<dbReference type="InterPro" id="IPR044068">
    <property type="entry name" value="CB"/>
</dbReference>
<dbReference type="GO" id="GO:0003677">
    <property type="term" value="F:DNA binding"/>
    <property type="evidence" value="ECO:0007669"/>
    <property type="project" value="UniProtKB-UniRule"/>
</dbReference>
<dbReference type="InterPro" id="IPR002104">
    <property type="entry name" value="Integrase_catalytic"/>
</dbReference>
<dbReference type="InterPro" id="IPR011010">
    <property type="entry name" value="DNA_brk_join_enz"/>
</dbReference>
<dbReference type="HOGENOM" id="CLU_027562_23_4_9"/>
<dbReference type="GO" id="GO:0006310">
    <property type="term" value="P:DNA recombination"/>
    <property type="evidence" value="ECO:0007669"/>
    <property type="project" value="UniProtKB-KW"/>
</dbReference>
<dbReference type="eggNOG" id="COG0582">
    <property type="taxonomic scope" value="Bacteria"/>
</dbReference>
<dbReference type="KEGG" id="dsy:DSY3299"/>
<dbReference type="Proteomes" id="UP000001946">
    <property type="component" value="Chromosome"/>
</dbReference>
<evidence type="ECO:0000256" key="3">
    <source>
        <dbReference type="PROSITE-ProRule" id="PRU01248"/>
    </source>
</evidence>
<dbReference type="STRING" id="138119.DSY3299"/>
<dbReference type="Pfam" id="PF00589">
    <property type="entry name" value="Phage_integrase"/>
    <property type="match status" value="1"/>
</dbReference>
<evidence type="ECO:0000259" key="5">
    <source>
        <dbReference type="PROSITE" id="PS51900"/>
    </source>
</evidence>
<dbReference type="PROSITE" id="PS51900">
    <property type="entry name" value="CB"/>
    <property type="match status" value="1"/>
</dbReference>
<dbReference type="InterPro" id="IPR013762">
    <property type="entry name" value="Integrase-like_cat_sf"/>
</dbReference>
<evidence type="ECO:0000313" key="6">
    <source>
        <dbReference type="EMBL" id="BAE85088.1"/>
    </source>
</evidence>
<accession>Q24SA4</accession>
<feature type="domain" description="Tyr recombinase" evidence="4">
    <location>
        <begin position="220"/>
        <end position="363"/>
    </location>
</feature>
<dbReference type="AlphaFoldDB" id="Q24SA4"/>
<keyword evidence="1 3" id="KW-0238">DNA-binding</keyword>
<dbReference type="SUPFAM" id="SSF56349">
    <property type="entry name" value="DNA breaking-rejoining enzymes"/>
    <property type="match status" value="1"/>
</dbReference>
<sequence>MGAISLNEILLTELIVKAKAAIVPLGHSQSTVYQYGLAWNALNQYFEVHSQTFFLEELANQFVEQTREQLEAGTLKLWRFKLHRLATAILTEVYHTGRYEWQFHHADPNDYLHAEHRRIYEAFQRDLEKAGKGNGTRSLYGTVSRQFFSCLQNELHELVPHLQLDDVRTIMVSISRSYQKTSMRTVLSALRVFLSFLWKTGETTINLTAAVPSSGSRKVAVVPTLTAEEETQLLQSIDRSTCLGKRNYAMLLLAVRTGLRTVDIINLKLPDMDWRANSINIIQQKNRRPLSLPILPDVGNALVGYILHARPESSNPYLFLKTVPPFVKLTDCYHVSRRALEKAELRQDDSQSKGFHIFRHSNI</sequence>
<protein>
    <submittedName>
        <fullName evidence="6">Uncharacterized protein</fullName>
    </submittedName>
</protein>
<feature type="domain" description="Core-binding (CB)" evidence="5">
    <location>
        <begin position="114"/>
        <end position="198"/>
    </location>
</feature>
<dbReference type="InterPro" id="IPR010998">
    <property type="entry name" value="Integrase_recombinase_N"/>
</dbReference>